<protein>
    <recommendedName>
        <fullName evidence="2">Lipoprotein SmpA/OmlA domain-containing protein</fullName>
    </recommendedName>
</protein>
<reference evidence="1" key="1">
    <citation type="submission" date="2019-08" db="EMBL/GenBank/DDBJ databases">
        <authorList>
            <person name="Kucharzyk K."/>
            <person name="Murdoch R.W."/>
            <person name="Higgins S."/>
            <person name="Loffler F."/>
        </authorList>
    </citation>
    <scope>NUCLEOTIDE SEQUENCE</scope>
</reference>
<name>A0A645IG02_9ZZZZ</name>
<accession>A0A645IG02</accession>
<sequence length="88" mass="9461">MIVVAMFALTACASHGTRFDMADVEAMQPGVTTYDEAVQKLGKPKAQNFAADGSKTVTWIYATALGARGTKIAFDKDGKMVRIMSKVE</sequence>
<organism evidence="1">
    <name type="scientific">bioreactor metagenome</name>
    <dbReference type="NCBI Taxonomy" id="1076179"/>
    <lineage>
        <taxon>unclassified sequences</taxon>
        <taxon>metagenomes</taxon>
        <taxon>ecological metagenomes</taxon>
    </lineage>
</organism>
<gene>
    <name evidence="1" type="ORF">SDC9_197384</name>
</gene>
<evidence type="ECO:0000313" key="1">
    <source>
        <dbReference type="EMBL" id="MPN49762.1"/>
    </source>
</evidence>
<evidence type="ECO:0008006" key="2">
    <source>
        <dbReference type="Google" id="ProtNLM"/>
    </source>
</evidence>
<proteinExistence type="predicted"/>
<comment type="caution">
    <text evidence="1">The sequence shown here is derived from an EMBL/GenBank/DDBJ whole genome shotgun (WGS) entry which is preliminary data.</text>
</comment>
<dbReference type="EMBL" id="VSSQ01113309">
    <property type="protein sequence ID" value="MPN49762.1"/>
    <property type="molecule type" value="Genomic_DNA"/>
</dbReference>
<dbReference type="AlphaFoldDB" id="A0A645IG02"/>